<proteinExistence type="predicted"/>
<sequence length="186" mass="20423">MLLASHSILTMPACQHAAMPDARSSEKNLSFFLFFSKRLPLLVLPPSAAVNDSEATRRSTAALLCPYHNNGSVGCSGFYRGNYDDKSKEQIPDIEAYLVPLTELFACSLAGVNIECLHSTFVWKHLAVNSDLVPVSILVLMLFLKNFKLPVPDAIRDVRLGPSAQQYGLMVRALPACSFFSRLSST</sequence>
<evidence type="ECO:0000313" key="2">
    <source>
        <dbReference type="Proteomes" id="UP000299102"/>
    </source>
</evidence>
<keyword evidence="2" id="KW-1185">Reference proteome</keyword>
<name>A0A4C1V5C8_EUMVA</name>
<evidence type="ECO:0000313" key="1">
    <source>
        <dbReference type="EMBL" id="GBP33435.1"/>
    </source>
</evidence>
<dbReference type="EMBL" id="BGZK01000273">
    <property type="protein sequence ID" value="GBP33435.1"/>
    <property type="molecule type" value="Genomic_DNA"/>
</dbReference>
<comment type="caution">
    <text evidence="1">The sequence shown here is derived from an EMBL/GenBank/DDBJ whole genome shotgun (WGS) entry which is preliminary data.</text>
</comment>
<dbReference type="AlphaFoldDB" id="A0A4C1V5C8"/>
<accession>A0A4C1V5C8</accession>
<organism evidence="1 2">
    <name type="scientific">Eumeta variegata</name>
    <name type="common">Bagworm moth</name>
    <name type="synonym">Eumeta japonica</name>
    <dbReference type="NCBI Taxonomy" id="151549"/>
    <lineage>
        <taxon>Eukaryota</taxon>
        <taxon>Metazoa</taxon>
        <taxon>Ecdysozoa</taxon>
        <taxon>Arthropoda</taxon>
        <taxon>Hexapoda</taxon>
        <taxon>Insecta</taxon>
        <taxon>Pterygota</taxon>
        <taxon>Neoptera</taxon>
        <taxon>Endopterygota</taxon>
        <taxon>Lepidoptera</taxon>
        <taxon>Glossata</taxon>
        <taxon>Ditrysia</taxon>
        <taxon>Tineoidea</taxon>
        <taxon>Psychidae</taxon>
        <taxon>Oiketicinae</taxon>
        <taxon>Eumeta</taxon>
    </lineage>
</organism>
<protein>
    <submittedName>
        <fullName evidence="1">Uncharacterized protein</fullName>
    </submittedName>
</protein>
<dbReference type="Proteomes" id="UP000299102">
    <property type="component" value="Unassembled WGS sequence"/>
</dbReference>
<gene>
    <name evidence="1" type="ORF">EVAR_6783_1</name>
</gene>
<reference evidence="1 2" key="1">
    <citation type="journal article" date="2019" name="Commun. Biol.">
        <title>The bagworm genome reveals a unique fibroin gene that provides high tensile strength.</title>
        <authorList>
            <person name="Kono N."/>
            <person name="Nakamura H."/>
            <person name="Ohtoshi R."/>
            <person name="Tomita M."/>
            <person name="Numata K."/>
            <person name="Arakawa K."/>
        </authorList>
    </citation>
    <scope>NUCLEOTIDE SEQUENCE [LARGE SCALE GENOMIC DNA]</scope>
</reference>